<dbReference type="Proteomes" id="UP000262379">
    <property type="component" value="Unassembled WGS sequence"/>
</dbReference>
<dbReference type="PROSITE" id="PS00143">
    <property type="entry name" value="INSULINASE"/>
    <property type="match status" value="1"/>
</dbReference>
<evidence type="ECO:0000256" key="3">
    <source>
        <dbReference type="ARBA" id="ARBA00023049"/>
    </source>
</evidence>
<evidence type="ECO:0000256" key="1">
    <source>
        <dbReference type="ARBA" id="ARBA00001947"/>
    </source>
</evidence>
<proteinExistence type="inferred from homology"/>
<comment type="similarity">
    <text evidence="2 4">Belongs to the peptidase M16 family.</text>
</comment>
<organism evidence="7 8">
    <name type="scientific">Mesorhizobium denitrificans</name>
    <dbReference type="NCBI Taxonomy" id="2294114"/>
    <lineage>
        <taxon>Bacteria</taxon>
        <taxon>Pseudomonadati</taxon>
        <taxon>Pseudomonadota</taxon>
        <taxon>Alphaproteobacteria</taxon>
        <taxon>Hyphomicrobiales</taxon>
        <taxon>Phyllobacteriaceae</taxon>
        <taxon>Mesorhizobium</taxon>
    </lineage>
</organism>
<dbReference type="InterPro" id="IPR011249">
    <property type="entry name" value="Metalloenz_LuxS/M16"/>
</dbReference>
<dbReference type="InterPro" id="IPR007863">
    <property type="entry name" value="Peptidase_M16_C"/>
</dbReference>
<gene>
    <name evidence="7" type="ORF">DY251_04195</name>
</gene>
<keyword evidence="3" id="KW-0378">Hydrolase</keyword>
<dbReference type="FunFam" id="3.30.830.10:FF:000008">
    <property type="entry name" value="Mitochondrial-processing peptidase subunit beta"/>
    <property type="match status" value="1"/>
</dbReference>
<dbReference type="InterPro" id="IPR001431">
    <property type="entry name" value="Pept_M16_Zn_BS"/>
</dbReference>
<keyword evidence="3" id="KW-0645">Protease</keyword>
<dbReference type="InterPro" id="IPR011765">
    <property type="entry name" value="Pept_M16_N"/>
</dbReference>
<dbReference type="GO" id="GO:0046872">
    <property type="term" value="F:metal ion binding"/>
    <property type="evidence" value="ECO:0007669"/>
    <property type="project" value="InterPro"/>
</dbReference>
<dbReference type="InterPro" id="IPR050361">
    <property type="entry name" value="MPP/UQCRC_Complex"/>
</dbReference>
<sequence length="430" mass="47122">MAVEVSRLANGMTVATETLPGVESVALGVWVKSGARNERDDEHGIAHLLEHMAFKGTSSRSAFDIAAQIENVGGEINAATSVETTSFYARVLADDVPLAVDLLADILQDSTFDPEELQREQHVILQEIGAAHDTPDDVVFDRFTETAFRHQALGRSILGTPETVKSFTSQQLHAFMERQYGGERMVVVAAGDVKHDAFVREVEKKLGTFRAKSDSTIPQYAHYVGGDFREGRDLMDAQIVLGFEGRAYHVRDFYASQVLSMILGGGMSSRLFQEVREKRGLCYSIYAFHWGFSDTGIFGVHAATGEGDIRKLLPVIAQELHRTSESIGQEELDRARAQYRAGLIMSAESPASRASQIARQLLLFGRPVGRDELMERLNALTVERLTDLSSRLFSTRPTLAAVGPIGSLPAYDNVVDALPGAHNGLRRAAS</sequence>
<evidence type="ECO:0000256" key="4">
    <source>
        <dbReference type="RuleBase" id="RU004447"/>
    </source>
</evidence>
<dbReference type="EMBL" id="QURN01000003">
    <property type="protein sequence ID" value="RFC68838.1"/>
    <property type="molecule type" value="Genomic_DNA"/>
</dbReference>
<evidence type="ECO:0000256" key="2">
    <source>
        <dbReference type="ARBA" id="ARBA00007261"/>
    </source>
</evidence>
<feature type="domain" description="Peptidase M16 C-terminal" evidence="6">
    <location>
        <begin position="166"/>
        <end position="339"/>
    </location>
</feature>
<dbReference type="GO" id="GO:0004222">
    <property type="term" value="F:metalloendopeptidase activity"/>
    <property type="evidence" value="ECO:0007669"/>
    <property type="project" value="InterPro"/>
</dbReference>
<evidence type="ECO:0000313" key="8">
    <source>
        <dbReference type="Proteomes" id="UP000262379"/>
    </source>
</evidence>
<evidence type="ECO:0000259" key="5">
    <source>
        <dbReference type="Pfam" id="PF00675"/>
    </source>
</evidence>
<dbReference type="RefSeq" id="WP_116622606.1">
    <property type="nucleotide sequence ID" value="NZ_QURN01000003.1"/>
</dbReference>
<dbReference type="Pfam" id="PF00675">
    <property type="entry name" value="Peptidase_M16"/>
    <property type="match status" value="1"/>
</dbReference>
<dbReference type="SUPFAM" id="SSF63411">
    <property type="entry name" value="LuxS/MPP-like metallohydrolase"/>
    <property type="match status" value="2"/>
</dbReference>
<name>A0A371XHX7_9HYPH</name>
<keyword evidence="8" id="KW-1185">Reference proteome</keyword>
<dbReference type="GO" id="GO:0006508">
    <property type="term" value="P:proteolysis"/>
    <property type="evidence" value="ECO:0007669"/>
    <property type="project" value="InterPro"/>
</dbReference>
<evidence type="ECO:0000313" key="7">
    <source>
        <dbReference type="EMBL" id="RFC68838.1"/>
    </source>
</evidence>
<comment type="cofactor">
    <cofactor evidence="1">
        <name>Zn(2+)</name>
        <dbReference type="ChEBI" id="CHEBI:29105"/>
    </cofactor>
</comment>
<reference evidence="8" key="1">
    <citation type="submission" date="2018-08" db="EMBL/GenBank/DDBJ databases">
        <authorList>
            <person name="Im W.T."/>
        </authorList>
    </citation>
    <scope>NUCLEOTIDE SEQUENCE [LARGE SCALE GENOMIC DNA]</scope>
    <source>
        <strain evidence="8">LA-28</strain>
    </source>
</reference>
<dbReference type="Gene3D" id="3.30.830.10">
    <property type="entry name" value="Metalloenzyme, LuxS/M16 peptidase-like"/>
    <property type="match status" value="2"/>
</dbReference>
<feature type="domain" description="Peptidase M16 N-terminal" evidence="5">
    <location>
        <begin position="14"/>
        <end position="160"/>
    </location>
</feature>
<evidence type="ECO:0000259" key="6">
    <source>
        <dbReference type="Pfam" id="PF05193"/>
    </source>
</evidence>
<comment type="caution">
    <text evidence="7">The sequence shown here is derived from an EMBL/GenBank/DDBJ whole genome shotgun (WGS) entry which is preliminary data.</text>
</comment>
<dbReference type="PANTHER" id="PTHR11851:SF49">
    <property type="entry name" value="MITOCHONDRIAL-PROCESSING PEPTIDASE SUBUNIT ALPHA"/>
    <property type="match status" value="1"/>
</dbReference>
<keyword evidence="3" id="KW-0482">Metalloprotease</keyword>
<dbReference type="Pfam" id="PF05193">
    <property type="entry name" value="Peptidase_M16_C"/>
    <property type="match status" value="1"/>
</dbReference>
<accession>A0A371XHX7</accession>
<dbReference type="AlphaFoldDB" id="A0A371XHX7"/>
<dbReference type="PANTHER" id="PTHR11851">
    <property type="entry name" value="METALLOPROTEASE"/>
    <property type="match status" value="1"/>
</dbReference>
<protein>
    <submittedName>
        <fullName evidence="7">Insulinase family protein</fullName>
    </submittedName>
</protein>